<feature type="transmembrane region" description="Helical" evidence="1">
    <location>
        <begin position="123"/>
        <end position="141"/>
    </location>
</feature>
<dbReference type="EMBL" id="CP139781">
    <property type="protein sequence ID" value="WRQ88353.1"/>
    <property type="molecule type" value="Genomic_DNA"/>
</dbReference>
<dbReference type="RefSeq" id="WP_221032468.1">
    <property type="nucleotide sequence ID" value="NZ_CP139781.1"/>
</dbReference>
<organism evidence="2 3">
    <name type="scientific">Actomonas aquatica</name>
    <dbReference type="NCBI Taxonomy" id="2866162"/>
    <lineage>
        <taxon>Bacteria</taxon>
        <taxon>Pseudomonadati</taxon>
        <taxon>Verrucomicrobiota</taxon>
        <taxon>Opitutia</taxon>
        <taxon>Opitutales</taxon>
        <taxon>Opitutaceae</taxon>
        <taxon>Actomonas</taxon>
    </lineage>
</organism>
<evidence type="ECO:0000313" key="3">
    <source>
        <dbReference type="Proteomes" id="UP000738431"/>
    </source>
</evidence>
<evidence type="ECO:0000256" key="1">
    <source>
        <dbReference type="SAM" id="Phobius"/>
    </source>
</evidence>
<reference evidence="2 3" key="1">
    <citation type="submission" date="2023-12" db="EMBL/GenBank/DDBJ databases">
        <title>Description of an unclassified Opitutus bacterium of Verrucomicrobiota.</title>
        <authorList>
            <person name="Zhang D.-F."/>
        </authorList>
    </citation>
    <scope>NUCLEOTIDE SEQUENCE [LARGE SCALE GENOMIC DNA]</scope>
    <source>
        <strain evidence="2 3">WL0086</strain>
    </source>
</reference>
<sequence>MPSSNALSLSLSRRKLLLTLWLIVGVLVGIHVLLTVIHYRFTELPWLFRQIFDVDEEDSFPTWYSAMALLFTALTLAAHAWGQTDQAQNQGLIAWRVLAAGFLFLSIDEIAGMHETLNSVTEMSWAIPGGIVALGVGVFYLRFLRRLPLGVAVGFCIGGAIYVGGAVGIELLTEPFLENDALDTLPYNIWTAVEESMEMGGVLVFLGVLIKHMTAGADQLVVKVAVRR</sequence>
<dbReference type="Proteomes" id="UP000738431">
    <property type="component" value="Chromosome"/>
</dbReference>
<feature type="transmembrane region" description="Helical" evidence="1">
    <location>
        <begin position="20"/>
        <end position="41"/>
    </location>
</feature>
<feature type="transmembrane region" description="Helical" evidence="1">
    <location>
        <begin position="148"/>
        <end position="169"/>
    </location>
</feature>
<evidence type="ECO:0000313" key="2">
    <source>
        <dbReference type="EMBL" id="WRQ88353.1"/>
    </source>
</evidence>
<feature type="transmembrane region" description="Helical" evidence="1">
    <location>
        <begin position="61"/>
        <end position="81"/>
    </location>
</feature>
<gene>
    <name evidence="2" type="ORF">K1X11_002980</name>
</gene>
<accession>A0ABZ1CA24</accession>
<proteinExistence type="predicted"/>
<feature type="transmembrane region" description="Helical" evidence="1">
    <location>
        <begin position="189"/>
        <end position="210"/>
    </location>
</feature>
<keyword evidence="1" id="KW-0812">Transmembrane</keyword>
<name>A0ABZ1CA24_9BACT</name>
<protein>
    <submittedName>
        <fullName evidence="2">Uncharacterized protein</fullName>
    </submittedName>
</protein>
<keyword evidence="1" id="KW-0472">Membrane</keyword>
<keyword evidence="3" id="KW-1185">Reference proteome</keyword>
<keyword evidence="1" id="KW-1133">Transmembrane helix</keyword>
<feature type="transmembrane region" description="Helical" evidence="1">
    <location>
        <begin position="93"/>
        <end position="111"/>
    </location>
</feature>